<feature type="transmembrane region" description="Helical" evidence="6">
    <location>
        <begin position="306"/>
        <end position="328"/>
    </location>
</feature>
<feature type="domain" description="Major facilitator superfamily (MFS) profile" evidence="7">
    <location>
        <begin position="18"/>
        <end position="394"/>
    </location>
</feature>
<gene>
    <name evidence="8" type="ORF">FYC51_12515</name>
</gene>
<feature type="transmembrane region" description="Helical" evidence="6">
    <location>
        <begin position="52"/>
        <end position="72"/>
    </location>
</feature>
<evidence type="ECO:0000259" key="7">
    <source>
        <dbReference type="PROSITE" id="PS50850"/>
    </source>
</evidence>
<evidence type="ECO:0000313" key="9">
    <source>
        <dbReference type="Proteomes" id="UP000325243"/>
    </source>
</evidence>
<proteinExistence type="predicted"/>
<dbReference type="InterPro" id="IPR011701">
    <property type="entry name" value="MFS"/>
</dbReference>
<dbReference type="AlphaFoldDB" id="A0A5S4VAL3"/>
<feature type="transmembrane region" description="Helical" evidence="6">
    <location>
        <begin position="368"/>
        <end position="389"/>
    </location>
</feature>
<dbReference type="RefSeq" id="WP_148733903.1">
    <property type="nucleotide sequence ID" value="NZ_VSSB01000001.1"/>
</dbReference>
<feature type="transmembrane region" description="Helical" evidence="6">
    <location>
        <begin position="14"/>
        <end position="32"/>
    </location>
</feature>
<evidence type="ECO:0000313" key="8">
    <source>
        <dbReference type="EMBL" id="TYL54371.1"/>
    </source>
</evidence>
<reference evidence="8 9" key="1">
    <citation type="submission" date="2019-08" db="EMBL/GenBank/DDBJ databases">
        <authorList>
            <person name="Hu J."/>
        </authorList>
    </citation>
    <scope>NUCLEOTIDE SEQUENCE [LARGE SCALE GENOMIC DNA]</scope>
    <source>
        <strain evidence="8 9">NEAU-184</strain>
    </source>
</reference>
<keyword evidence="3 6" id="KW-0812">Transmembrane</keyword>
<feature type="transmembrane region" description="Helical" evidence="6">
    <location>
        <begin position="213"/>
        <end position="238"/>
    </location>
</feature>
<evidence type="ECO:0000256" key="4">
    <source>
        <dbReference type="ARBA" id="ARBA00022989"/>
    </source>
</evidence>
<sequence>MSVTESARVRAPRLPWPGLLLLAAGVFLSITIEMLPTGLLPEMSEGLGVAEPFVGLLVSVFAFTVVVTSTPLTALTSRMPRHGLLVLVLAVLGLTTLASAFVPEYWMLASVRVVGGVAHGLFWAIVAAYASRLVPEDQIGRAISVTLGGGTLALVAGVPATTVLGQVIGWRPVFAIVAGLTLVGALAVWRFLPPVAAEAGATAARFRRGDAALGPVLLVCAVTAATMLGQYAVFTYVAPLITDVVGLEPGAVGPLLFVYGVTGAIGLVIAGSPLARRPTAAIVTAMGVAAAALIVLGLAPGVVPSLIAFAVWGLAFGAVPPLLQTRLLQATPPRQRDAASALYTTAFNVGIGGGALVGAVLFERIGVQGLPLLYAVVLMLVAVVLVGATRRAARMRQPRSSVAVETGPVRASTA</sequence>
<feature type="transmembrane region" description="Helical" evidence="6">
    <location>
        <begin position="173"/>
        <end position="192"/>
    </location>
</feature>
<feature type="transmembrane region" description="Helical" evidence="6">
    <location>
        <begin position="250"/>
        <end position="269"/>
    </location>
</feature>
<dbReference type="GO" id="GO:0005886">
    <property type="term" value="C:plasma membrane"/>
    <property type="evidence" value="ECO:0007669"/>
    <property type="project" value="UniProtKB-SubCell"/>
</dbReference>
<evidence type="ECO:0000256" key="5">
    <source>
        <dbReference type="ARBA" id="ARBA00023136"/>
    </source>
</evidence>
<dbReference type="EMBL" id="VSSB01000001">
    <property type="protein sequence ID" value="TYL54371.1"/>
    <property type="molecule type" value="Genomic_DNA"/>
</dbReference>
<dbReference type="GO" id="GO:0022857">
    <property type="term" value="F:transmembrane transporter activity"/>
    <property type="evidence" value="ECO:0007669"/>
    <property type="project" value="InterPro"/>
</dbReference>
<accession>A0A5S4VAL3</accession>
<dbReference type="Proteomes" id="UP000325243">
    <property type="component" value="Unassembled WGS sequence"/>
</dbReference>
<dbReference type="InterPro" id="IPR050189">
    <property type="entry name" value="MFS_Efflux_Transporters"/>
</dbReference>
<feature type="transmembrane region" description="Helical" evidence="6">
    <location>
        <begin position="340"/>
        <end position="362"/>
    </location>
</feature>
<comment type="caution">
    <text evidence="8">The sequence shown here is derived from an EMBL/GenBank/DDBJ whole genome shotgun (WGS) entry which is preliminary data.</text>
</comment>
<dbReference type="SUPFAM" id="SSF103473">
    <property type="entry name" value="MFS general substrate transporter"/>
    <property type="match status" value="1"/>
</dbReference>
<protein>
    <submittedName>
        <fullName evidence="8">MFS transporter</fullName>
    </submittedName>
</protein>
<comment type="subcellular location">
    <subcellularLocation>
        <location evidence="1">Cell membrane</location>
        <topology evidence="1">Multi-pass membrane protein</topology>
    </subcellularLocation>
</comment>
<feature type="transmembrane region" description="Helical" evidence="6">
    <location>
        <begin position="84"/>
        <end position="103"/>
    </location>
</feature>
<dbReference type="Gene3D" id="1.20.1250.20">
    <property type="entry name" value="MFS general substrate transporter like domains"/>
    <property type="match status" value="1"/>
</dbReference>
<feature type="transmembrane region" description="Helical" evidence="6">
    <location>
        <begin position="109"/>
        <end position="130"/>
    </location>
</feature>
<dbReference type="InterPro" id="IPR020846">
    <property type="entry name" value="MFS_dom"/>
</dbReference>
<dbReference type="PANTHER" id="PTHR43124">
    <property type="entry name" value="PURINE EFFLUX PUMP PBUE"/>
    <property type="match status" value="1"/>
</dbReference>
<evidence type="ECO:0000256" key="1">
    <source>
        <dbReference type="ARBA" id="ARBA00004651"/>
    </source>
</evidence>
<dbReference type="PANTHER" id="PTHR43124:SF3">
    <property type="entry name" value="CHLORAMPHENICOL EFFLUX PUMP RV0191"/>
    <property type="match status" value="1"/>
</dbReference>
<feature type="transmembrane region" description="Helical" evidence="6">
    <location>
        <begin position="281"/>
        <end position="300"/>
    </location>
</feature>
<evidence type="ECO:0000256" key="3">
    <source>
        <dbReference type="ARBA" id="ARBA00022692"/>
    </source>
</evidence>
<dbReference type="PROSITE" id="PS50850">
    <property type="entry name" value="MFS"/>
    <property type="match status" value="1"/>
</dbReference>
<keyword evidence="5 6" id="KW-0472">Membrane</keyword>
<organism evidence="8 9">
    <name type="scientific">Agromyces mariniharenae</name>
    <dbReference type="NCBI Taxonomy" id="2604423"/>
    <lineage>
        <taxon>Bacteria</taxon>
        <taxon>Bacillati</taxon>
        <taxon>Actinomycetota</taxon>
        <taxon>Actinomycetes</taxon>
        <taxon>Micrococcales</taxon>
        <taxon>Microbacteriaceae</taxon>
        <taxon>Agromyces</taxon>
    </lineage>
</organism>
<keyword evidence="9" id="KW-1185">Reference proteome</keyword>
<evidence type="ECO:0000256" key="2">
    <source>
        <dbReference type="ARBA" id="ARBA00022475"/>
    </source>
</evidence>
<evidence type="ECO:0000256" key="6">
    <source>
        <dbReference type="SAM" id="Phobius"/>
    </source>
</evidence>
<name>A0A5S4VAL3_9MICO</name>
<feature type="transmembrane region" description="Helical" evidence="6">
    <location>
        <begin position="142"/>
        <end position="161"/>
    </location>
</feature>
<dbReference type="Pfam" id="PF07690">
    <property type="entry name" value="MFS_1"/>
    <property type="match status" value="1"/>
</dbReference>
<dbReference type="InterPro" id="IPR036259">
    <property type="entry name" value="MFS_trans_sf"/>
</dbReference>
<keyword evidence="4 6" id="KW-1133">Transmembrane helix</keyword>
<dbReference type="CDD" id="cd17324">
    <property type="entry name" value="MFS_NepI_like"/>
    <property type="match status" value="1"/>
</dbReference>
<keyword evidence="2" id="KW-1003">Cell membrane</keyword>